<dbReference type="OrthoDB" id="5301254at2759"/>
<keyword evidence="2" id="KW-1185">Reference proteome</keyword>
<sequence length="205" mass="23055">MSTEAMMPISADAFHYRTILFELSKPVTIPPQIFDEIWPYVDSVYSKLQQELLQAYGTVRVQKYECRLRKSRKSSVAQVADTDGKVIKRRQSSIRNANLCNVRIKVSRLVDGTAVTVERLDEHTHTHDIEESFRIKKPSILVGYIKSEAAKNYSASQIYHAIRSAGTREGAERLKELGGSSLKTKDIMNLKRGLGSADLGHGNCK</sequence>
<name>A0A3N4LCQ6_9PEZI</name>
<dbReference type="InParanoid" id="A0A3N4LCQ6"/>
<dbReference type="EMBL" id="ML121568">
    <property type="protein sequence ID" value="RPB20663.1"/>
    <property type="molecule type" value="Genomic_DNA"/>
</dbReference>
<proteinExistence type="predicted"/>
<evidence type="ECO:0000313" key="2">
    <source>
        <dbReference type="Proteomes" id="UP000267821"/>
    </source>
</evidence>
<protein>
    <submittedName>
        <fullName evidence="1">Uncharacterized protein</fullName>
    </submittedName>
</protein>
<gene>
    <name evidence="1" type="ORF">L211DRAFT_497812</name>
</gene>
<evidence type="ECO:0000313" key="1">
    <source>
        <dbReference type="EMBL" id="RPB20663.1"/>
    </source>
</evidence>
<reference evidence="1 2" key="1">
    <citation type="journal article" date="2018" name="Nat. Ecol. Evol.">
        <title>Pezizomycetes genomes reveal the molecular basis of ectomycorrhizal truffle lifestyle.</title>
        <authorList>
            <person name="Murat C."/>
            <person name="Payen T."/>
            <person name="Noel B."/>
            <person name="Kuo A."/>
            <person name="Morin E."/>
            <person name="Chen J."/>
            <person name="Kohler A."/>
            <person name="Krizsan K."/>
            <person name="Balestrini R."/>
            <person name="Da Silva C."/>
            <person name="Montanini B."/>
            <person name="Hainaut M."/>
            <person name="Levati E."/>
            <person name="Barry K.W."/>
            <person name="Belfiori B."/>
            <person name="Cichocki N."/>
            <person name="Clum A."/>
            <person name="Dockter R.B."/>
            <person name="Fauchery L."/>
            <person name="Guy J."/>
            <person name="Iotti M."/>
            <person name="Le Tacon F."/>
            <person name="Lindquist E.A."/>
            <person name="Lipzen A."/>
            <person name="Malagnac F."/>
            <person name="Mello A."/>
            <person name="Molinier V."/>
            <person name="Miyauchi S."/>
            <person name="Poulain J."/>
            <person name="Riccioni C."/>
            <person name="Rubini A."/>
            <person name="Sitrit Y."/>
            <person name="Splivallo R."/>
            <person name="Traeger S."/>
            <person name="Wang M."/>
            <person name="Zifcakova L."/>
            <person name="Wipf D."/>
            <person name="Zambonelli A."/>
            <person name="Paolocci F."/>
            <person name="Nowrousian M."/>
            <person name="Ottonello S."/>
            <person name="Baldrian P."/>
            <person name="Spatafora J.W."/>
            <person name="Henrissat B."/>
            <person name="Nagy L.G."/>
            <person name="Aury J.M."/>
            <person name="Wincker P."/>
            <person name="Grigoriev I.V."/>
            <person name="Bonfante P."/>
            <person name="Martin F.M."/>
        </authorList>
    </citation>
    <scope>NUCLEOTIDE SEQUENCE [LARGE SCALE GENOMIC DNA]</scope>
    <source>
        <strain evidence="1 2">ATCC MYA-4762</strain>
    </source>
</reference>
<dbReference type="Proteomes" id="UP000267821">
    <property type="component" value="Unassembled WGS sequence"/>
</dbReference>
<organism evidence="1 2">
    <name type="scientific">Terfezia boudieri ATCC MYA-4762</name>
    <dbReference type="NCBI Taxonomy" id="1051890"/>
    <lineage>
        <taxon>Eukaryota</taxon>
        <taxon>Fungi</taxon>
        <taxon>Dikarya</taxon>
        <taxon>Ascomycota</taxon>
        <taxon>Pezizomycotina</taxon>
        <taxon>Pezizomycetes</taxon>
        <taxon>Pezizales</taxon>
        <taxon>Pezizaceae</taxon>
        <taxon>Terfezia</taxon>
    </lineage>
</organism>
<accession>A0A3N4LCQ6</accession>
<dbReference type="AlphaFoldDB" id="A0A3N4LCQ6"/>